<gene>
    <name evidence="3" type="ORF">SPARVUS_LOCUS1028981</name>
</gene>
<reference evidence="3" key="1">
    <citation type="submission" date="2023-05" db="EMBL/GenBank/DDBJ databases">
        <authorList>
            <person name="Stuckert A."/>
        </authorList>
    </citation>
    <scope>NUCLEOTIDE SEQUENCE</scope>
</reference>
<keyword evidence="2" id="KW-0812">Transmembrane</keyword>
<protein>
    <submittedName>
        <fullName evidence="3">Uncharacterized protein</fullName>
    </submittedName>
</protein>
<feature type="compositionally biased region" description="Basic residues" evidence="1">
    <location>
        <begin position="71"/>
        <end position="80"/>
    </location>
</feature>
<dbReference type="EMBL" id="CATNWA010000318">
    <property type="protein sequence ID" value="CAI9536457.1"/>
    <property type="molecule type" value="Genomic_DNA"/>
</dbReference>
<feature type="non-terminal residue" evidence="3">
    <location>
        <position position="172"/>
    </location>
</feature>
<feature type="region of interest" description="Disordered" evidence="1">
    <location>
        <begin position="66"/>
        <end position="172"/>
    </location>
</feature>
<feature type="transmembrane region" description="Helical" evidence="2">
    <location>
        <begin position="20"/>
        <end position="38"/>
    </location>
</feature>
<feature type="compositionally biased region" description="Polar residues" evidence="1">
    <location>
        <begin position="102"/>
        <end position="112"/>
    </location>
</feature>
<organism evidence="3 4">
    <name type="scientific">Staurois parvus</name>
    <dbReference type="NCBI Taxonomy" id="386267"/>
    <lineage>
        <taxon>Eukaryota</taxon>
        <taxon>Metazoa</taxon>
        <taxon>Chordata</taxon>
        <taxon>Craniata</taxon>
        <taxon>Vertebrata</taxon>
        <taxon>Euteleostomi</taxon>
        <taxon>Amphibia</taxon>
        <taxon>Batrachia</taxon>
        <taxon>Anura</taxon>
        <taxon>Neobatrachia</taxon>
        <taxon>Ranoidea</taxon>
        <taxon>Ranidae</taxon>
        <taxon>Staurois</taxon>
    </lineage>
</organism>
<feature type="compositionally biased region" description="Low complexity" evidence="1">
    <location>
        <begin position="120"/>
        <end position="131"/>
    </location>
</feature>
<proteinExistence type="predicted"/>
<name>A0ABN9APA7_9NEOB</name>
<keyword evidence="4" id="KW-1185">Reference proteome</keyword>
<dbReference type="InterPro" id="IPR027272">
    <property type="entry name" value="Piezo"/>
</dbReference>
<keyword evidence="2" id="KW-0472">Membrane</keyword>
<evidence type="ECO:0000256" key="1">
    <source>
        <dbReference type="SAM" id="MobiDB-lite"/>
    </source>
</evidence>
<evidence type="ECO:0000313" key="4">
    <source>
        <dbReference type="Proteomes" id="UP001162483"/>
    </source>
</evidence>
<comment type="caution">
    <text evidence="3">The sequence shown here is derived from an EMBL/GenBank/DDBJ whole genome shotgun (WGS) entry which is preliminary data.</text>
</comment>
<sequence length="172" mass="19392">MAKKKSDGPDNIIKRIFNILKFTWVLFLASLDSFTAWLNSISRGHIDISTVLRIERCMLTREIKKGQCSHPGKHSHVLSKPHHDDTFKGVRTRQRDDDEPDPTSSHATNGKISSKRMDSADSAASHDSMSSCNTEATMLFSRQSTLDDLDGPDSIPKTSERARPRLRKMHSM</sequence>
<dbReference type="PANTHER" id="PTHR47049:SF6">
    <property type="entry name" value="PIEZO-TYPE MECHANOSENSITIVE ION CHANNEL COMPONENT"/>
    <property type="match status" value="1"/>
</dbReference>
<feature type="compositionally biased region" description="Polar residues" evidence="1">
    <location>
        <begin position="132"/>
        <end position="146"/>
    </location>
</feature>
<dbReference type="PANTHER" id="PTHR47049">
    <property type="entry name" value="PIEZO-TYPE MECHANOSENSITIVE ION CHANNEL HOMOLOG"/>
    <property type="match status" value="1"/>
</dbReference>
<accession>A0ABN9APA7</accession>
<keyword evidence="2" id="KW-1133">Transmembrane helix</keyword>
<evidence type="ECO:0000313" key="3">
    <source>
        <dbReference type="EMBL" id="CAI9536457.1"/>
    </source>
</evidence>
<dbReference type="Proteomes" id="UP001162483">
    <property type="component" value="Unassembled WGS sequence"/>
</dbReference>
<feature type="compositionally biased region" description="Basic and acidic residues" evidence="1">
    <location>
        <begin position="81"/>
        <end position="96"/>
    </location>
</feature>
<evidence type="ECO:0000256" key="2">
    <source>
        <dbReference type="SAM" id="Phobius"/>
    </source>
</evidence>